<evidence type="ECO:0000256" key="1">
    <source>
        <dbReference type="SAM" id="Phobius"/>
    </source>
</evidence>
<keyword evidence="1" id="KW-1133">Transmembrane helix</keyword>
<dbReference type="AlphaFoldDB" id="A0AAD9MCY1"/>
<accession>A0AAD9MCY1</accession>
<name>A0AAD9MCY1_9PEZI</name>
<proteinExistence type="predicted"/>
<protein>
    <submittedName>
        <fullName evidence="2">Uncharacterized protein</fullName>
    </submittedName>
</protein>
<sequence>MTITSSVTIDFRRWSLFNEPEIPGRSVFNEKGHRRPPRLESRGLRTRAAVDHESTQPRLSLVAQSSLQRGNPFDTDVEAMITVTESGNRRSCIDSKTGGNDCQMWPGKDHWRRKAKAAKMSRRNCNCLSHLSKRNRIIVKVLIAMLIIGIAIGVGFGVSKPLGAGIWHNNSRSRTPSTATQAATATMDGVFGFRYCTRMFHGQMEDGLRAPS</sequence>
<feature type="transmembrane region" description="Helical" evidence="1">
    <location>
        <begin position="137"/>
        <end position="158"/>
    </location>
</feature>
<organism evidence="2 3">
    <name type="scientific">Phyllachora maydis</name>
    <dbReference type="NCBI Taxonomy" id="1825666"/>
    <lineage>
        <taxon>Eukaryota</taxon>
        <taxon>Fungi</taxon>
        <taxon>Dikarya</taxon>
        <taxon>Ascomycota</taxon>
        <taxon>Pezizomycotina</taxon>
        <taxon>Sordariomycetes</taxon>
        <taxon>Sordariomycetidae</taxon>
        <taxon>Phyllachorales</taxon>
        <taxon>Phyllachoraceae</taxon>
        <taxon>Phyllachora</taxon>
    </lineage>
</organism>
<keyword evidence="3" id="KW-1185">Reference proteome</keyword>
<keyword evidence="1" id="KW-0472">Membrane</keyword>
<evidence type="ECO:0000313" key="2">
    <source>
        <dbReference type="EMBL" id="KAK2071717.1"/>
    </source>
</evidence>
<evidence type="ECO:0000313" key="3">
    <source>
        <dbReference type="Proteomes" id="UP001217918"/>
    </source>
</evidence>
<dbReference type="Proteomes" id="UP001217918">
    <property type="component" value="Unassembled WGS sequence"/>
</dbReference>
<keyword evidence="1" id="KW-0812">Transmembrane</keyword>
<gene>
    <name evidence="2" type="ORF">P8C59_006121</name>
</gene>
<comment type="caution">
    <text evidence="2">The sequence shown here is derived from an EMBL/GenBank/DDBJ whole genome shotgun (WGS) entry which is preliminary data.</text>
</comment>
<reference evidence="2" key="1">
    <citation type="journal article" date="2023" name="Mol. Plant Microbe Interact.">
        <title>Elucidating the Obligate Nature and Biological Capacity of an Invasive Fungal Corn Pathogen.</title>
        <authorList>
            <person name="MacCready J.S."/>
            <person name="Roggenkamp E.M."/>
            <person name="Gdanetz K."/>
            <person name="Chilvers M.I."/>
        </authorList>
    </citation>
    <scope>NUCLEOTIDE SEQUENCE</scope>
    <source>
        <strain evidence="2">PM02</strain>
    </source>
</reference>
<dbReference type="EMBL" id="JAQQPM010000005">
    <property type="protein sequence ID" value="KAK2071717.1"/>
    <property type="molecule type" value="Genomic_DNA"/>
</dbReference>